<reference evidence="4 5" key="1">
    <citation type="submission" date="2015-06" db="EMBL/GenBank/DDBJ databases">
        <title>Draft genome sequence of the purine-degrading Clostridium cylindrosporum HC-1 (DSM 605).</title>
        <authorList>
            <person name="Poehlein A."/>
            <person name="Schiel-Bengelsdorf B."/>
            <person name="Bengelsdorf F."/>
            <person name="Daniel R."/>
            <person name="Duerre P."/>
        </authorList>
    </citation>
    <scope>NUCLEOTIDE SEQUENCE [LARGE SCALE GENOMIC DNA]</scope>
    <source>
        <strain evidence="4 5">DSM 605</strain>
    </source>
</reference>
<dbReference type="Proteomes" id="UP000036756">
    <property type="component" value="Unassembled WGS sequence"/>
</dbReference>
<dbReference type="PATRIC" id="fig|1121307.3.peg.1702"/>
<proteinExistence type="predicted"/>
<keyword evidence="2" id="KW-0472">Membrane</keyword>
<dbReference type="Pfam" id="PF08486">
    <property type="entry name" value="SpoIID"/>
    <property type="match status" value="1"/>
</dbReference>
<feature type="transmembrane region" description="Helical" evidence="2">
    <location>
        <begin position="5"/>
        <end position="25"/>
    </location>
</feature>
<evidence type="ECO:0000256" key="1">
    <source>
        <dbReference type="SAM" id="MobiDB-lite"/>
    </source>
</evidence>
<feature type="region of interest" description="Disordered" evidence="1">
    <location>
        <begin position="338"/>
        <end position="357"/>
    </location>
</feature>
<dbReference type="EMBL" id="LFVU01000024">
    <property type="protein sequence ID" value="KMT22077.1"/>
    <property type="molecule type" value="Genomic_DNA"/>
</dbReference>
<organism evidence="4 5">
    <name type="scientific">Clostridium cylindrosporum DSM 605</name>
    <dbReference type="NCBI Taxonomy" id="1121307"/>
    <lineage>
        <taxon>Bacteria</taxon>
        <taxon>Bacillati</taxon>
        <taxon>Bacillota</taxon>
        <taxon>Clostridia</taxon>
        <taxon>Eubacteriales</taxon>
        <taxon>Clostridiaceae</taxon>
        <taxon>Clostridium</taxon>
    </lineage>
</organism>
<keyword evidence="5" id="KW-1185">Reference proteome</keyword>
<dbReference type="OrthoDB" id="9794671at2"/>
<dbReference type="AlphaFoldDB" id="A0A0J8D887"/>
<dbReference type="InterPro" id="IPR013693">
    <property type="entry name" value="SpoIID/LytB_N"/>
</dbReference>
<evidence type="ECO:0000313" key="5">
    <source>
        <dbReference type="Proteomes" id="UP000036756"/>
    </source>
</evidence>
<feature type="compositionally biased region" description="Polar residues" evidence="1">
    <location>
        <begin position="343"/>
        <end position="357"/>
    </location>
</feature>
<protein>
    <submittedName>
        <fullName evidence="4">SpoIID/LytB domain-containing protein</fullName>
    </submittedName>
</protein>
<keyword evidence="2" id="KW-1133">Transmembrane helix</keyword>
<evidence type="ECO:0000256" key="2">
    <source>
        <dbReference type="SAM" id="Phobius"/>
    </source>
</evidence>
<comment type="caution">
    <text evidence="4">The sequence shown here is derived from an EMBL/GenBank/DDBJ whole genome shotgun (WGS) entry which is preliminary data.</text>
</comment>
<keyword evidence="2" id="KW-0812">Transmembrane</keyword>
<dbReference type="STRING" id="1121307.CLCY_4c00500"/>
<evidence type="ECO:0000259" key="3">
    <source>
        <dbReference type="Pfam" id="PF08486"/>
    </source>
</evidence>
<dbReference type="RefSeq" id="WP_048570179.1">
    <property type="nucleotide sequence ID" value="NZ_LFVU01000024.1"/>
</dbReference>
<name>A0A0J8D887_CLOCY</name>
<feature type="domain" description="Sporulation stage II protein D amidase enhancer LytB N-terminal" evidence="3">
    <location>
        <begin position="270"/>
        <end position="360"/>
    </location>
</feature>
<evidence type="ECO:0000313" key="4">
    <source>
        <dbReference type="EMBL" id="KMT22077.1"/>
    </source>
</evidence>
<accession>A0A0J8D887</accession>
<sequence>MKKNIIYITISLVFFILFSGIYYIFLGTQSLNYSIILDKKKVTDGQELRIYQNGDEKTLIVPNTLTIKPSPSYNIKLRGKKVISIEPVKYYSGKVISIKGSEVHLVDSVIKTTSKTKYYKVEGKSISEISDKSLMVGYQGYRFIMDKNNNVKIVLCSIPKVNRIRTLISNSDFSTRNHKEIKFFFNSEAELKSKDLNYKFAPNDSLIVTKEGAKMNLSLVKGSSTTSIGNTSSRIEIIQGDSTRISIPSNTRKNGYIPSYYGSFELSLDNSGIKLINEAYINNYLKGVVPSEMPSSGGVEGYKIQSIVSRTAAIYSILSKEYASLGVHAIDCEPSQLYEASPGSPQSDEAIESTSGEVVTKDGDVIDAKYYSTSPGFGASYDDVFGKVTPSKDYLTASSFNQSGNKINVHSEDDITQYLKDWTVKAHDSNSPLFRWKYSIDYTVLTKLINNNLYDLYVKNPNHFKEKWHFFLYKEAKIPRDGIGKIKDINITDRTSSGIVSEIKIESENNIYKITGNDILRKLLIPKEGFELTTIYGKPLQNLTILPSPFFTIEKNMSGDKFKSITIYGGGEGHGVGLSKYGAIGLSRHGLNYKKVITSFYPSTETLNIDKDFRLEVENRNQ</sequence>
<gene>
    <name evidence="4" type="ORF">CLCY_4c00500</name>
</gene>